<reference evidence="15" key="1">
    <citation type="submission" date="2025-08" db="UniProtKB">
        <authorList>
            <consortium name="RefSeq"/>
        </authorList>
    </citation>
    <scope>IDENTIFICATION</scope>
</reference>
<dbReference type="InterPro" id="IPR001060">
    <property type="entry name" value="FCH_dom"/>
</dbReference>
<dbReference type="SUPFAM" id="SSF103657">
    <property type="entry name" value="BAR/IMD domain-like"/>
    <property type="match status" value="1"/>
</dbReference>
<organism evidence="14 15">
    <name type="scientific">Galendromus occidentalis</name>
    <name type="common">western predatory mite</name>
    <dbReference type="NCBI Taxonomy" id="34638"/>
    <lineage>
        <taxon>Eukaryota</taxon>
        <taxon>Metazoa</taxon>
        <taxon>Ecdysozoa</taxon>
        <taxon>Arthropoda</taxon>
        <taxon>Chelicerata</taxon>
        <taxon>Arachnida</taxon>
        <taxon>Acari</taxon>
        <taxon>Parasitiformes</taxon>
        <taxon>Mesostigmata</taxon>
        <taxon>Gamasina</taxon>
        <taxon>Phytoseioidea</taxon>
        <taxon>Phytoseiidae</taxon>
        <taxon>Typhlodrominae</taxon>
        <taxon>Galendromus</taxon>
    </lineage>
</organism>
<dbReference type="PANTHER" id="PTHR15735:SF21">
    <property type="entry name" value="PROTEIN NERVOUS WRECK"/>
    <property type="match status" value="1"/>
</dbReference>
<feature type="compositionally biased region" description="Pro residues" evidence="11">
    <location>
        <begin position="744"/>
        <end position="757"/>
    </location>
</feature>
<evidence type="ECO:0000256" key="5">
    <source>
        <dbReference type="ARBA" id="ARBA00023054"/>
    </source>
</evidence>
<feature type="compositionally biased region" description="Acidic residues" evidence="11">
    <location>
        <begin position="852"/>
        <end position="862"/>
    </location>
</feature>
<dbReference type="GO" id="GO:0051130">
    <property type="term" value="P:positive regulation of cellular component organization"/>
    <property type="evidence" value="ECO:0007669"/>
    <property type="project" value="UniProtKB-ARBA"/>
</dbReference>
<comment type="subcellular location">
    <subcellularLocation>
        <location evidence="1">Cell projection</location>
    </subcellularLocation>
</comment>
<protein>
    <submittedName>
        <fullName evidence="15">Protein nervous wreck</fullName>
    </submittedName>
</protein>
<dbReference type="GO" id="GO:0008289">
    <property type="term" value="F:lipid binding"/>
    <property type="evidence" value="ECO:0007669"/>
    <property type="project" value="UniProtKB-KW"/>
</dbReference>
<dbReference type="SMART" id="SM00055">
    <property type="entry name" value="FCH"/>
    <property type="match status" value="1"/>
</dbReference>
<evidence type="ECO:0000259" key="13">
    <source>
        <dbReference type="PROSITE" id="PS51741"/>
    </source>
</evidence>
<keyword evidence="3" id="KW-0597">Phosphoprotein</keyword>
<dbReference type="Gene3D" id="1.20.1270.60">
    <property type="entry name" value="Arfaptin homology (AH) domain/BAR domain"/>
    <property type="match status" value="1"/>
</dbReference>
<dbReference type="GO" id="GO:0042995">
    <property type="term" value="C:cell projection"/>
    <property type="evidence" value="ECO:0007669"/>
    <property type="project" value="UniProtKB-SubCell"/>
</dbReference>
<dbReference type="GO" id="GO:0030833">
    <property type="term" value="P:regulation of actin filament polymerization"/>
    <property type="evidence" value="ECO:0007669"/>
    <property type="project" value="TreeGrafter"/>
</dbReference>
<dbReference type="Proteomes" id="UP000694867">
    <property type="component" value="Unplaced"/>
</dbReference>
<dbReference type="GO" id="GO:0031594">
    <property type="term" value="C:neuromuscular junction"/>
    <property type="evidence" value="ECO:0007669"/>
    <property type="project" value="TreeGrafter"/>
</dbReference>
<evidence type="ECO:0000256" key="11">
    <source>
        <dbReference type="SAM" id="MobiDB-lite"/>
    </source>
</evidence>
<evidence type="ECO:0000256" key="3">
    <source>
        <dbReference type="ARBA" id="ARBA00022553"/>
    </source>
</evidence>
<dbReference type="GO" id="GO:0007274">
    <property type="term" value="P:neuromuscular synaptic transmission"/>
    <property type="evidence" value="ECO:0007669"/>
    <property type="project" value="TreeGrafter"/>
</dbReference>
<dbReference type="InterPro" id="IPR001452">
    <property type="entry name" value="SH3_domain"/>
</dbReference>
<dbReference type="SUPFAM" id="SSF50044">
    <property type="entry name" value="SH3-domain"/>
    <property type="match status" value="2"/>
</dbReference>
<evidence type="ECO:0000256" key="9">
    <source>
        <dbReference type="PROSITE-ProRule" id="PRU01077"/>
    </source>
</evidence>
<evidence type="ECO:0000313" key="15">
    <source>
        <dbReference type="RefSeq" id="XP_028967534.1"/>
    </source>
</evidence>
<evidence type="ECO:0000256" key="4">
    <source>
        <dbReference type="ARBA" id="ARBA00022737"/>
    </source>
</evidence>
<keyword evidence="7" id="KW-0966">Cell projection</keyword>
<feature type="compositionally biased region" description="Pro residues" evidence="11">
    <location>
        <begin position="948"/>
        <end position="959"/>
    </location>
</feature>
<feature type="region of interest" description="Disordered" evidence="11">
    <location>
        <begin position="435"/>
        <end position="496"/>
    </location>
</feature>
<feature type="compositionally biased region" description="Acidic residues" evidence="11">
    <location>
        <begin position="898"/>
        <end position="912"/>
    </location>
</feature>
<dbReference type="KEGG" id="goe:100906505"/>
<feature type="domain" description="SH3" evidence="12">
    <location>
        <begin position="663"/>
        <end position="727"/>
    </location>
</feature>
<dbReference type="InterPro" id="IPR027267">
    <property type="entry name" value="AH/BAR_dom_sf"/>
</dbReference>
<evidence type="ECO:0000256" key="7">
    <source>
        <dbReference type="ARBA" id="ARBA00023273"/>
    </source>
</evidence>
<feature type="compositionally biased region" description="Pro residues" evidence="11">
    <location>
        <begin position="883"/>
        <end position="895"/>
    </location>
</feature>
<dbReference type="Pfam" id="PF00018">
    <property type="entry name" value="SH3_1"/>
    <property type="match status" value="1"/>
</dbReference>
<feature type="domain" description="SH3" evidence="12">
    <location>
        <begin position="566"/>
        <end position="627"/>
    </location>
</feature>
<dbReference type="Pfam" id="PF14604">
    <property type="entry name" value="SH3_9"/>
    <property type="match status" value="1"/>
</dbReference>
<evidence type="ECO:0000259" key="12">
    <source>
        <dbReference type="PROSITE" id="PS50002"/>
    </source>
</evidence>
<evidence type="ECO:0000256" key="2">
    <source>
        <dbReference type="ARBA" id="ARBA00022443"/>
    </source>
</evidence>
<keyword evidence="2 8" id="KW-0728">SH3 domain</keyword>
<evidence type="ECO:0000256" key="1">
    <source>
        <dbReference type="ARBA" id="ARBA00004316"/>
    </source>
</evidence>
<keyword evidence="14" id="KW-1185">Reference proteome</keyword>
<dbReference type="InterPro" id="IPR035460">
    <property type="entry name" value="FCHSD_SH3_1"/>
</dbReference>
<dbReference type="AlphaFoldDB" id="A0AAJ7SF81"/>
<dbReference type="Pfam" id="PF00611">
    <property type="entry name" value="FCH"/>
    <property type="match status" value="1"/>
</dbReference>
<dbReference type="GO" id="GO:0055037">
    <property type="term" value="C:recycling endosome"/>
    <property type="evidence" value="ECO:0007669"/>
    <property type="project" value="TreeGrafter"/>
</dbReference>
<dbReference type="InterPro" id="IPR031160">
    <property type="entry name" value="F_BAR_dom"/>
</dbReference>
<evidence type="ECO:0000256" key="6">
    <source>
        <dbReference type="ARBA" id="ARBA00023121"/>
    </source>
</evidence>
<dbReference type="FunFam" id="1.20.1270.60:FF:000039">
    <property type="entry name" value="FCH and double SH3 domains protein"/>
    <property type="match status" value="1"/>
</dbReference>
<name>A0AAJ7SF81_9ACAR</name>
<evidence type="ECO:0000256" key="8">
    <source>
        <dbReference type="PROSITE-ProRule" id="PRU00192"/>
    </source>
</evidence>
<feature type="compositionally biased region" description="Basic and acidic residues" evidence="11">
    <location>
        <begin position="444"/>
        <end position="456"/>
    </location>
</feature>
<gene>
    <name evidence="15" type="primary">LOC100906505</name>
</gene>
<proteinExistence type="predicted"/>
<feature type="coiled-coil region" evidence="10">
    <location>
        <begin position="351"/>
        <end position="406"/>
    </location>
</feature>
<feature type="compositionally biased region" description="Pro residues" evidence="11">
    <location>
        <begin position="918"/>
        <end position="928"/>
    </location>
</feature>
<keyword evidence="5 9" id="KW-0175">Coiled coil</keyword>
<dbReference type="SMART" id="SM00326">
    <property type="entry name" value="SH3"/>
    <property type="match status" value="2"/>
</dbReference>
<dbReference type="RefSeq" id="XP_028967534.1">
    <property type="nucleotide sequence ID" value="XM_029111701.1"/>
</dbReference>
<sequence>MSVKAQPPPRKVKLSNHLKTLHSEQLTKLHLKHQQDTELLDDIRNFTKIRAQIEKDYGTAMVKLATTYLAKKPPPGIDYKTEDRADIKSVFGVWRMLLDESEKIGKARLASADVFQSRISENAKNTRQAKLQIAKRCFDALRKYQEEVQQTVLEVDKTRKLYFEEEHMAHDARGKAHDVEEKLKKKKGGIFSSISSLQKKNDKFSSRREACDIQSTKARNDYILALAAANAHQKRYYETDLRDVLENLDCDISEKVREYLVLMSRTELLTVAACNSSFGRIQEEASKITKQYSIDQYLADNPTLGQKIDYDFDACDGDEIRIICTDHLAEHALQKDAKRWASAYMKECRVLRDSNRELNKLINKRDKGEKTVENVSGESEDIDSKIEEYKNIIRRAETGLVKAEARLNALRAGQVNVDEYLSSLDIDSLQIEELTRKGSTASRRSFDAREAEERPDSQSSEAAEETRQRDSYDEDAQADNRNSSQSYEDYQEQDYQQEDCQDYGREQVDNSLADPTSVDWGESAAPVTATEQPLSYGESSADYSSGAWNQQEEAQDSGDWSSAQLSAGCRCVAIYTYEAANEDELSFVENEELECVHEGDGDGWIRARNAQGQEGYIPANYVQQSENQGGGESFSAVAYDDAATPVPPTSLPASLTPATHQQSQQPYCRALYDYESTCEDELSFSEGDVIRIVSKLGSDGVDDGWWTGEFNGRTGTFPSLVVEEMKHTGEPQTPVTPMVQTPDGLPPPPNFEPPKPVQTPSEETAEPLGSVDEDAEEAGPPSGPPPLPPPPAPVPTSAVNIVIDSPDEPPREFFDSFDEEEPQTTIERKPAVGKREEQQAAEAKEHQKKDEDEKEQAEDEKGDYEKAAEGDDSPTEVESSAPPALPPMPPPPPPITLDEAEDAANEDADEDGSSSPSRPMPPPPPPAPLIDSPQEVPMETGDDGHVPPDLPPPPPPPAPDVASPTEGDVDLC</sequence>
<keyword evidence="4" id="KW-0677">Repeat</keyword>
<evidence type="ECO:0000256" key="10">
    <source>
        <dbReference type="SAM" id="Coils"/>
    </source>
</evidence>
<evidence type="ECO:0000313" key="14">
    <source>
        <dbReference type="Proteomes" id="UP000694867"/>
    </source>
</evidence>
<feature type="compositionally biased region" description="Pro residues" evidence="11">
    <location>
        <begin position="781"/>
        <end position="794"/>
    </location>
</feature>
<feature type="region of interest" description="Disordered" evidence="11">
    <location>
        <begin position="726"/>
        <end position="972"/>
    </location>
</feature>
<feature type="compositionally biased region" description="Low complexity" evidence="11">
    <location>
        <begin position="731"/>
        <end position="743"/>
    </location>
</feature>
<dbReference type="GeneID" id="100906505"/>
<dbReference type="Gene3D" id="2.30.30.40">
    <property type="entry name" value="SH3 Domains"/>
    <property type="match status" value="2"/>
</dbReference>
<dbReference type="PROSITE" id="PS51741">
    <property type="entry name" value="F_BAR"/>
    <property type="match status" value="1"/>
</dbReference>
<feature type="compositionally biased region" description="Polar residues" evidence="11">
    <location>
        <begin position="529"/>
        <end position="559"/>
    </location>
</feature>
<dbReference type="CTD" id="39052"/>
<feature type="domain" description="F-BAR" evidence="13">
    <location>
        <begin position="12"/>
        <end position="293"/>
    </location>
</feature>
<accession>A0AAJ7SF81</accession>
<keyword evidence="6" id="KW-0446">Lipid-binding</keyword>
<dbReference type="PRINTS" id="PR00452">
    <property type="entry name" value="SH3DOMAIN"/>
</dbReference>
<dbReference type="PANTHER" id="PTHR15735">
    <property type="entry name" value="FCH AND DOUBLE SH3 DOMAINS PROTEIN"/>
    <property type="match status" value="1"/>
</dbReference>
<dbReference type="FunFam" id="2.30.30.40:FF:000033">
    <property type="entry name" value="FCH and double SH3 domains protein 2"/>
    <property type="match status" value="1"/>
</dbReference>
<feature type="compositionally biased region" description="Basic and acidic residues" evidence="11">
    <location>
        <begin position="826"/>
        <end position="851"/>
    </location>
</feature>
<dbReference type="PROSITE" id="PS50002">
    <property type="entry name" value="SH3"/>
    <property type="match status" value="2"/>
</dbReference>
<dbReference type="InterPro" id="IPR036028">
    <property type="entry name" value="SH3-like_dom_sf"/>
</dbReference>
<feature type="region of interest" description="Disordered" evidence="11">
    <location>
        <begin position="511"/>
        <end position="559"/>
    </location>
</feature>
<dbReference type="CDD" id="cd11761">
    <property type="entry name" value="SH3_FCHSD_1"/>
    <property type="match status" value="1"/>
</dbReference>